<keyword evidence="1" id="KW-0677">Repeat</keyword>
<evidence type="ECO:0000256" key="3">
    <source>
        <dbReference type="SAM" id="MobiDB-lite"/>
    </source>
</evidence>
<feature type="region of interest" description="Disordered" evidence="3">
    <location>
        <begin position="885"/>
        <end position="914"/>
    </location>
</feature>
<dbReference type="eggNOG" id="KOG4197">
    <property type="taxonomic scope" value="Eukaryota"/>
</dbReference>
<feature type="compositionally biased region" description="Basic and acidic residues" evidence="3">
    <location>
        <begin position="654"/>
        <end position="673"/>
    </location>
</feature>
<reference evidence="4 5" key="1">
    <citation type="journal article" date="2010" name="Nature">
        <title>The Ectocarpus genome and the independent evolution of multicellularity in brown algae.</title>
        <authorList>
            <person name="Cock J.M."/>
            <person name="Sterck L."/>
            <person name="Rouze P."/>
            <person name="Scornet D."/>
            <person name="Allen A.E."/>
            <person name="Amoutzias G."/>
            <person name="Anthouard V."/>
            <person name="Artiguenave F."/>
            <person name="Aury J.M."/>
            <person name="Badger J.H."/>
            <person name="Beszteri B."/>
            <person name="Billiau K."/>
            <person name="Bonnet E."/>
            <person name="Bothwell J.H."/>
            <person name="Bowler C."/>
            <person name="Boyen C."/>
            <person name="Brownlee C."/>
            <person name="Carrano C.J."/>
            <person name="Charrier B."/>
            <person name="Cho G.Y."/>
            <person name="Coelho S.M."/>
            <person name="Collen J."/>
            <person name="Corre E."/>
            <person name="Da Silva C."/>
            <person name="Delage L."/>
            <person name="Delaroque N."/>
            <person name="Dittami S.M."/>
            <person name="Doulbeau S."/>
            <person name="Elias M."/>
            <person name="Farnham G."/>
            <person name="Gachon C.M."/>
            <person name="Gschloessl B."/>
            <person name="Heesch S."/>
            <person name="Jabbari K."/>
            <person name="Jubin C."/>
            <person name="Kawai H."/>
            <person name="Kimura K."/>
            <person name="Kloareg B."/>
            <person name="Kupper F.C."/>
            <person name="Lang D."/>
            <person name="Le Bail A."/>
            <person name="Leblanc C."/>
            <person name="Lerouge P."/>
            <person name="Lohr M."/>
            <person name="Lopez P.J."/>
            <person name="Martens C."/>
            <person name="Maumus F."/>
            <person name="Michel G."/>
            <person name="Miranda-Saavedra D."/>
            <person name="Morales J."/>
            <person name="Moreau H."/>
            <person name="Motomura T."/>
            <person name="Nagasato C."/>
            <person name="Napoli C.A."/>
            <person name="Nelson D.R."/>
            <person name="Nyvall-Collen P."/>
            <person name="Peters A.F."/>
            <person name="Pommier C."/>
            <person name="Potin P."/>
            <person name="Poulain J."/>
            <person name="Quesneville H."/>
            <person name="Read B."/>
            <person name="Rensing S.A."/>
            <person name="Ritter A."/>
            <person name="Rousvoal S."/>
            <person name="Samanta M."/>
            <person name="Samson G."/>
            <person name="Schroeder D.C."/>
            <person name="Segurens B."/>
            <person name="Strittmatter M."/>
            <person name="Tonon T."/>
            <person name="Tregear J.W."/>
            <person name="Valentin K."/>
            <person name="von Dassow P."/>
            <person name="Yamagishi T."/>
            <person name="Van de Peer Y."/>
            <person name="Wincker P."/>
        </authorList>
    </citation>
    <scope>NUCLEOTIDE SEQUENCE [LARGE SCALE GENOMIC DNA]</scope>
    <source>
        <strain evidence="5">Ec32 / CCAP1310/4</strain>
    </source>
</reference>
<feature type="repeat" description="PPR" evidence="2">
    <location>
        <begin position="291"/>
        <end position="325"/>
    </location>
</feature>
<feature type="repeat" description="PPR" evidence="2">
    <location>
        <begin position="326"/>
        <end position="360"/>
    </location>
</feature>
<evidence type="ECO:0008006" key="6">
    <source>
        <dbReference type="Google" id="ProtNLM"/>
    </source>
</evidence>
<name>D8LDL3_ECTSI</name>
<dbReference type="OrthoDB" id="185373at2759"/>
<dbReference type="Proteomes" id="UP000002630">
    <property type="component" value="Linkage Group LG10"/>
</dbReference>
<dbReference type="Pfam" id="PF01535">
    <property type="entry name" value="PPR"/>
    <property type="match status" value="1"/>
</dbReference>
<feature type="compositionally biased region" description="Polar residues" evidence="3">
    <location>
        <begin position="11"/>
        <end position="30"/>
    </location>
</feature>
<evidence type="ECO:0000313" key="4">
    <source>
        <dbReference type="EMBL" id="CBN74088.1"/>
    </source>
</evidence>
<accession>D8LDL3</accession>
<dbReference type="InParanoid" id="D8LDL3"/>
<feature type="region of interest" description="Disordered" evidence="3">
    <location>
        <begin position="644"/>
        <end position="867"/>
    </location>
</feature>
<dbReference type="InterPro" id="IPR002885">
    <property type="entry name" value="PPR_rpt"/>
</dbReference>
<feature type="repeat" description="PPR" evidence="2">
    <location>
        <begin position="396"/>
        <end position="430"/>
    </location>
</feature>
<dbReference type="Pfam" id="PF13041">
    <property type="entry name" value="PPR_2"/>
    <property type="match status" value="1"/>
</dbReference>
<organism evidence="4 5">
    <name type="scientific">Ectocarpus siliculosus</name>
    <name type="common">Brown alga</name>
    <name type="synonym">Conferva siliculosa</name>
    <dbReference type="NCBI Taxonomy" id="2880"/>
    <lineage>
        <taxon>Eukaryota</taxon>
        <taxon>Sar</taxon>
        <taxon>Stramenopiles</taxon>
        <taxon>Ochrophyta</taxon>
        <taxon>PX clade</taxon>
        <taxon>Phaeophyceae</taxon>
        <taxon>Ectocarpales</taxon>
        <taxon>Ectocarpaceae</taxon>
        <taxon>Ectocarpus</taxon>
    </lineage>
</organism>
<keyword evidence="5" id="KW-1185">Reference proteome</keyword>
<evidence type="ECO:0000313" key="5">
    <source>
        <dbReference type="Proteomes" id="UP000002630"/>
    </source>
</evidence>
<sequence>MHRAQPLPRSSAVNVSPSTRRQARDISSTAPAWKGRRGGASALMPKRSGPVRRKIPGAGKKKKPKVHGAPMSRIHRDQRLEADGKAQMEAMKAISPEDRAKVQEMTEAFINTPLGAQDDSINAFLRRKDPDAMMLNLGMRLSDDDHAIAGGGSGEGNLPLSADCPSPSPLLHDGVVDATAAAAAPEPPPSRDTLPFPSPQPSSPWSREPSGMYSNSPAPPTPPYPYSLPSSMMPYGGEAGMGSPRGGGGGGGGGAAEEFSFLVRTLGAHGRFEEARSRVIPEMRRRGVTPTEHTFASLLAGTAIERDPIAAEQVWSEMVEGGIRPSAHAWCSRVNAHARAGRMRRALSLGKEMREQGHPWDVATYTSLIAGSTRKRNYSGAWGLWNDMVIWGVQPDAMAYNTMMKLCADTRQYERAMLFLDDMDMEGLRPSRITIETLLKAAATAPQWIRAYGTIVDDLVQRFIGLGVTPEVDTYRALLLAYSNGGDADKVLQCIEEVHVLEGHTADNLGDGTPRLPWQAYCDSLDAIARCTSVGRHRGTPARWGILPGQDSLVMDITSLEVPEEDFSRVREMQMAAMEWDEEGEAALKKGFRKGKRTKFRGVTTPDDLVGDDEYERAIASQYEQVMDKAKAMKEVERREALLQLGIDPDEGDKEAKTRPRVLPDPRDRERIEAPVPHWLSDGGSVREGWGGWEEEEDDVSGRESRRREHQSPEGTGDPAGRVSSRLSGRSGEEEGVFKKASMLDLLEGDQADGGVSGGEAKETGWSEDEDGRLVLPDNLEGMMEEVRALAQQDLDRRKNRHPHLRGKGDDDDDDDDWEEEEEEEEEEEDQWGLEEEEALGIEDVGATREEEQEEEFGFEDVGAKRDEPEVEANAAFEEMLAESRTQTLGADQEQEQEQIQRFGDDDGDEDTSSFLDGEEIADVEDIDSVHDGSSLIDQLDRLQTQQQDDEEAEEEYEDWTPLMHQGLKERTEALMGVVQLLEADGMAAARAADAEKGFRVGGEGGAGPAVRRMLRSRLKTLTESRRCKEAIKFVDEEYPKEGAKVDAEGVLQVVEMYVNTRGVGLAEAFVQRWTEENGVKPNRRHGAESIFKGRTKSPSARFVQVNNPNLECWTLFSRVSA</sequence>
<dbReference type="NCBIfam" id="TIGR00756">
    <property type="entry name" value="PPR"/>
    <property type="match status" value="3"/>
</dbReference>
<evidence type="ECO:0000256" key="2">
    <source>
        <dbReference type="PROSITE-ProRule" id="PRU00708"/>
    </source>
</evidence>
<feature type="compositionally biased region" description="Pro residues" evidence="3">
    <location>
        <begin position="185"/>
        <end position="202"/>
    </location>
</feature>
<feature type="compositionally biased region" description="Basic residues" evidence="3">
    <location>
        <begin position="49"/>
        <end position="66"/>
    </location>
</feature>
<feature type="compositionally biased region" description="Low complexity" evidence="3">
    <location>
        <begin position="203"/>
        <end position="216"/>
    </location>
</feature>
<dbReference type="Pfam" id="PF13812">
    <property type="entry name" value="PPR_3"/>
    <property type="match status" value="1"/>
</dbReference>
<dbReference type="AlphaFoldDB" id="D8LDL3"/>
<dbReference type="STRING" id="2880.D8LDL3"/>
<feature type="compositionally biased region" description="Low complexity" evidence="3">
    <location>
        <begin position="721"/>
        <end position="730"/>
    </location>
</feature>
<feature type="compositionally biased region" description="Basic and acidic residues" evidence="3">
    <location>
        <begin position="700"/>
        <end position="712"/>
    </location>
</feature>
<protein>
    <recommendedName>
        <fullName evidence="6">Pentacotripeptide-repeat region of PRORP domain-containing protein</fullName>
    </recommendedName>
</protein>
<dbReference type="InterPro" id="IPR011990">
    <property type="entry name" value="TPR-like_helical_dom_sf"/>
</dbReference>
<dbReference type="EMBL" id="FN649735">
    <property type="protein sequence ID" value="CBN74088.1"/>
    <property type="molecule type" value="Genomic_DNA"/>
</dbReference>
<feature type="compositionally biased region" description="Acidic residues" evidence="3">
    <location>
        <begin position="810"/>
        <end position="841"/>
    </location>
</feature>
<dbReference type="PANTHER" id="PTHR47941">
    <property type="entry name" value="PENTATRICOPEPTIDE REPEAT-CONTAINING PROTEIN 3, MITOCHONDRIAL"/>
    <property type="match status" value="1"/>
</dbReference>
<dbReference type="EMBL" id="FN647877">
    <property type="protein sequence ID" value="CBN74088.1"/>
    <property type="molecule type" value="Genomic_DNA"/>
</dbReference>
<dbReference type="Gene3D" id="1.25.40.10">
    <property type="entry name" value="Tetratricopeptide repeat domain"/>
    <property type="match status" value="2"/>
</dbReference>
<dbReference type="PROSITE" id="PS51375">
    <property type="entry name" value="PPR"/>
    <property type="match status" value="4"/>
</dbReference>
<evidence type="ECO:0000256" key="1">
    <source>
        <dbReference type="ARBA" id="ARBA00022737"/>
    </source>
</evidence>
<feature type="region of interest" description="Disordered" evidence="3">
    <location>
        <begin position="1"/>
        <end position="77"/>
    </location>
</feature>
<feature type="repeat" description="PPR" evidence="2">
    <location>
        <begin position="361"/>
        <end position="395"/>
    </location>
</feature>
<proteinExistence type="predicted"/>
<feature type="region of interest" description="Disordered" evidence="3">
    <location>
        <begin position="146"/>
        <end position="219"/>
    </location>
</feature>
<gene>
    <name evidence="4" type="ORF">Esi_0012_0171</name>
</gene>